<comment type="caution">
    <text evidence="1">The sequence shown here is derived from an EMBL/GenBank/DDBJ whole genome shotgun (WGS) entry which is preliminary data.</text>
</comment>
<accession>A0A0F8YG03</accession>
<organism evidence="1">
    <name type="scientific">marine sediment metagenome</name>
    <dbReference type="NCBI Taxonomy" id="412755"/>
    <lineage>
        <taxon>unclassified sequences</taxon>
        <taxon>metagenomes</taxon>
        <taxon>ecological metagenomes</taxon>
    </lineage>
</organism>
<protein>
    <submittedName>
        <fullName evidence="1">Uncharacterized protein</fullName>
    </submittedName>
</protein>
<dbReference type="EMBL" id="LAZR01053604">
    <property type="protein sequence ID" value="KKK80388.1"/>
    <property type="molecule type" value="Genomic_DNA"/>
</dbReference>
<gene>
    <name evidence="1" type="ORF">LCGC14_2824020</name>
</gene>
<reference evidence="1" key="1">
    <citation type="journal article" date="2015" name="Nature">
        <title>Complex archaea that bridge the gap between prokaryotes and eukaryotes.</title>
        <authorList>
            <person name="Spang A."/>
            <person name="Saw J.H."/>
            <person name="Jorgensen S.L."/>
            <person name="Zaremba-Niedzwiedzka K."/>
            <person name="Martijn J."/>
            <person name="Lind A.E."/>
            <person name="van Eijk R."/>
            <person name="Schleper C."/>
            <person name="Guy L."/>
            <person name="Ettema T.J."/>
        </authorList>
    </citation>
    <scope>NUCLEOTIDE SEQUENCE</scope>
</reference>
<evidence type="ECO:0000313" key="1">
    <source>
        <dbReference type="EMBL" id="KKK80388.1"/>
    </source>
</evidence>
<dbReference type="AlphaFoldDB" id="A0A0F8YG03"/>
<sequence length="20" mass="2283">MYLVSEGRVGHIRPRATLRA</sequence>
<feature type="non-terminal residue" evidence="1">
    <location>
        <position position="20"/>
    </location>
</feature>
<name>A0A0F8YG03_9ZZZZ</name>
<proteinExistence type="predicted"/>